<keyword evidence="7" id="KW-1185">Reference proteome</keyword>
<dbReference type="Gene3D" id="1.10.10.10">
    <property type="entry name" value="Winged helix-like DNA-binding domain superfamily/Winged helix DNA-binding domain"/>
    <property type="match status" value="1"/>
</dbReference>
<dbReference type="SMART" id="SM00346">
    <property type="entry name" value="HTH_ICLR"/>
    <property type="match status" value="1"/>
</dbReference>
<evidence type="ECO:0000256" key="1">
    <source>
        <dbReference type="ARBA" id="ARBA00023015"/>
    </source>
</evidence>
<organism evidence="6 7">
    <name type="scientific">Nonomuraea antimicrobica</name>
    <dbReference type="NCBI Taxonomy" id="561173"/>
    <lineage>
        <taxon>Bacteria</taxon>
        <taxon>Bacillati</taxon>
        <taxon>Actinomycetota</taxon>
        <taxon>Actinomycetes</taxon>
        <taxon>Streptosporangiales</taxon>
        <taxon>Streptosporangiaceae</taxon>
        <taxon>Nonomuraea</taxon>
    </lineage>
</organism>
<sequence>MVPTVTPDPTARPRTGAQAIERALAVLACFEHHPERAVTDIEDETGLSNATAHRIVRALCNGGLLEQDPATERYHLGYGTALLGRLALDRLGLNAALPLLEELAAKTGEAINLGIRVGHETVVVSHVPSSQTLRIEAAPGARNPIHACAMGKALLAYGLPLDAGVPLPAITPHTITSVHALEQALEEIRSLGYAVNNEERTLGVRSVAAPIFAEDGRVVAAVAVQAPTVRLPLERVPEVAAHVLHIAAELRGKL</sequence>
<dbReference type="InterPro" id="IPR036388">
    <property type="entry name" value="WH-like_DNA-bd_sf"/>
</dbReference>
<comment type="caution">
    <text evidence="6">The sequence shown here is derived from an EMBL/GenBank/DDBJ whole genome shotgun (WGS) entry which is preliminary data.</text>
</comment>
<dbReference type="Proteomes" id="UP001500902">
    <property type="component" value="Unassembled WGS sequence"/>
</dbReference>
<dbReference type="InterPro" id="IPR036390">
    <property type="entry name" value="WH_DNA-bd_sf"/>
</dbReference>
<evidence type="ECO:0000256" key="2">
    <source>
        <dbReference type="ARBA" id="ARBA00023125"/>
    </source>
</evidence>
<feature type="domain" description="HTH iclR-type" evidence="4">
    <location>
        <begin position="17"/>
        <end position="78"/>
    </location>
</feature>
<feature type="domain" description="IclR-ED" evidence="5">
    <location>
        <begin position="79"/>
        <end position="254"/>
    </location>
</feature>
<evidence type="ECO:0000256" key="3">
    <source>
        <dbReference type="ARBA" id="ARBA00023163"/>
    </source>
</evidence>
<keyword evidence="2" id="KW-0238">DNA-binding</keyword>
<dbReference type="InterPro" id="IPR014757">
    <property type="entry name" value="Tscrpt_reg_IclR_C"/>
</dbReference>
<keyword evidence="3" id="KW-0804">Transcription</keyword>
<dbReference type="PANTHER" id="PTHR30136">
    <property type="entry name" value="HELIX-TURN-HELIX TRANSCRIPTIONAL REGULATOR, ICLR FAMILY"/>
    <property type="match status" value="1"/>
</dbReference>
<dbReference type="SUPFAM" id="SSF55781">
    <property type="entry name" value="GAF domain-like"/>
    <property type="match status" value="1"/>
</dbReference>
<dbReference type="InterPro" id="IPR029016">
    <property type="entry name" value="GAF-like_dom_sf"/>
</dbReference>
<dbReference type="Pfam" id="PF09339">
    <property type="entry name" value="HTH_IclR"/>
    <property type="match status" value="1"/>
</dbReference>
<evidence type="ECO:0000313" key="6">
    <source>
        <dbReference type="EMBL" id="GAA3720478.1"/>
    </source>
</evidence>
<dbReference type="PROSITE" id="PS51077">
    <property type="entry name" value="HTH_ICLR"/>
    <property type="match status" value="1"/>
</dbReference>
<protein>
    <submittedName>
        <fullName evidence="6">IclR family transcriptional regulator</fullName>
    </submittedName>
</protein>
<evidence type="ECO:0000313" key="7">
    <source>
        <dbReference type="Proteomes" id="UP001500902"/>
    </source>
</evidence>
<dbReference type="EMBL" id="BAAAZP010000241">
    <property type="protein sequence ID" value="GAA3720478.1"/>
    <property type="molecule type" value="Genomic_DNA"/>
</dbReference>
<name>A0ABP7EKL0_9ACTN</name>
<dbReference type="Gene3D" id="3.30.450.40">
    <property type="match status" value="1"/>
</dbReference>
<reference evidence="7" key="1">
    <citation type="journal article" date="2019" name="Int. J. Syst. Evol. Microbiol.">
        <title>The Global Catalogue of Microorganisms (GCM) 10K type strain sequencing project: providing services to taxonomists for standard genome sequencing and annotation.</title>
        <authorList>
            <consortium name="The Broad Institute Genomics Platform"/>
            <consortium name="The Broad Institute Genome Sequencing Center for Infectious Disease"/>
            <person name="Wu L."/>
            <person name="Ma J."/>
        </authorList>
    </citation>
    <scope>NUCLEOTIDE SEQUENCE [LARGE SCALE GENOMIC DNA]</scope>
    <source>
        <strain evidence="7">JCM 16904</strain>
    </source>
</reference>
<accession>A0ABP7EKL0</accession>
<gene>
    <name evidence="6" type="ORF">GCM10022224_103180</name>
</gene>
<dbReference type="SUPFAM" id="SSF46785">
    <property type="entry name" value="Winged helix' DNA-binding domain"/>
    <property type="match status" value="1"/>
</dbReference>
<proteinExistence type="predicted"/>
<dbReference type="PANTHER" id="PTHR30136:SF24">
    <property type="entry name" value="HTH-TYPE TRANSCRIPTIONAL REPRESSOR ALLR"/>
    <property type="match status" value="1"/>
</dbReference>
<evidence type="ECO:0000259" key="4">
    <source>
        <dbReference type="PROSITE" id="PS51077"/>
    </source>
</evidence>
<dbReference type="Pfam" id="PF01614">
    <property type="entry name" value="IclR_C"/>
    <property type="match status" value="1"/>
</dbReference>
<dbReference type="InterPro" id="IPR050707">
    <property type="entry name" value="HTH_MetabolicPath_Reg"/>
</dbReference>
<dbReference type="InterPro" id="IPR005471">
    <property type="entry name" value="Tscrpt_reg_IclR_N"/>
</dbReference>
<evidence type="ECO:0000259" key="5">
    <source>
        <dbReference type="PROSITE" id="PS51078"/>
    </source>
</evidence>
<keyword evidence="1" id="KW-0805">Transcription regulation</keyword>
<dbReference type="PROSITE" id="PS51078">
    <property type="entry name" value="ICLR_ED"/>
    <property type="match status" value="1"/>
</dbReference>